<proteinExistence type="inferred from homology"/>
<evidence type="ECO:0000256" key="4">
    <source>
        <dbReference type="ARBA" id="ARBA00022598"/>
    </source>
</evidence>
<dbReference type="FunFam" id="3.40.1390.10:FF:000005">
    <property type="entry name" value="UDP-N-acetylmuramoyl-L-alanyl-D-glutamate--2,6-diaminopimelate ligase"/>
    <property type="match status" value="1"/>
</dbReference>
<feature type="binding site" evidence="20">
    <location>
        <begin position="151"/>
        <end position="152"/>
    </location>
    <ligand>
        <name>UDP-N-acetyl-alpha-D-muramoyl-L-alanyl-D-glutamate</name>
        <dbReference type="ChEBI" id="CHEBI:83900"/>
    </ligand>
</feature>
<feature type="binding site" evidence="20">
    <location>
        <position position="383"/>
    </location>
    <ligand>
        <name>meso-2,6-diaminopimelate</name>
        <dbReference type="ChEBI" id="CHEBI:57791"/>
    </ligand>
</feature>
<dbReference type="Pfam" id="PF01225">
    <property type="entry name" value="Mur_ligase"/>
    <property type="match status" value="1"/>
</dbReference>
<evidence type="ECO:0000256" key="17">
    <source>
        <dbReference type="ARBA" id="ARBA00075482"/>
    </source>
</evidence>
<keyword evidence="12 20" id="KW-0961">Cell wall biogenesis/degradation</keyword>
<comment type="subcellular location">
    <subcellularLocation>
        <location evidence="20 21">Cytoplasm</location>
    </subcellularLocation>
</comment>
<evidence type="ECO:0000313" key="25">
    <source>
        <dbReference type="EMBL" id="RSL31316.1"/>
    </source>
</evidence>
<dbReference type="InterPro" id="IPR013221">
    <property type="entry name" value="Mur_ligase_cen"/>
</dbReference>
<dbReference type="InterPro" id="IPR005761">
    <property type="entry name" value="UDP-N-AcMur-Glu-dNH2Pim_ligase"/>
</dbReference>
<comment type="function">
    <text evidence="14 20">Catalyzes the addition of meso-diaminopimelic acid to the nucleotide precursor UDP-N-acetylmuramoyl-L-alanyl-D-glutamate (UMAG) in the biosynthesis of bacterial cell-wall peptidoglycan.</text>
</comment>
<feature type="short sequence motif" description="Meso-diaminopimelate recognition motif" evidence="20">
    <location>
        <begin position="407"/>
        <end position="410"/>
    </location>
</feature>
<comment type="pathway">
    <text evidence="1 20 21">Cell wall biogenesis; peptidoglycan biosynthesis.</text>
</comment>
<dbReference type="SUPFAM" id="SSF63418">
    <property type="entry name" value="MurE/MurF N-terminal domain"/>
    <property type="match status" value="1"/>
</dbReference>
<reference evidence="25 26" key="1">
    <citation type="submission" date="2018-10" db="EMBL/GenBank/DDBJ databases">
        <title>Draft genome sequence of Bacillus salarius IM0101, isolated from a hypersaline soil in Inner Mongolia, China.</title>
        <authorList>
            <person name="Yamprayoonswat W."/>
            <person name="Boonvisut S."/>
            <person name="Jumpathong W."/>
            <person name="Sittihan S."/>
            <person name="Ruangsuj P."/>
            <person name="Wanthongcharoen S."/>
            <person name="Thongpramul N."/>
            <person name="Pimmason S."/>
            <person name="Yu B."/>
            <person name="Yasawong M."/>
        </authorList>
    </citation>
    <scope>NUCLEOTIDE SEQUENCE [LARGE SCALE GENOMIC DNA]</scope>
    <source>
        <strain evidence="25 26">IM0101</strain>
    </source>
</reference>
<dbReference type="EMBL" id="RBVX01000026">
    <property type="protein sequence ID" value="RSL31316.1"/>
    <property type="molecule type" value="Genomic_DNA"/>
</dbReference>
<dbReference type="Gene3D" id="3.90.190.20">
    <property type="entry name" value="Mur ligase, C-terminal domain"/>
    <property type="match status" value="1"/>
</dbReference>
<evidence type="ECO:0000256" key="20">
    <source>
        <dbReference type="HAMAP-Rule" id="MF_00208"/>
    </source>
</evidence>
<dbReference type="EC" id="6.3.2.13" evidence="15 20"/>
<evidence type="ECO:0000256" key="19">
    <source>
        <dbReference type="ARBA" id="ARBA00081560"/>
    </source>
</evidence>
<dbReference type="InterPro" id="IPR036615">
    <property type="entry name" value="Mur_ligase_C_dom_sf"/>
</dbReference>
<dbReference type="Pfam" id="PF08245">
    <property type="entry name" value="Mur_ligase_M"/>
    <property type="match status" value="1"/>
</dbReference>
<dbReference type="NCBIfam" id="NF001124">
    <property type="entry name" value="PRK00139.1-2"/>
    <property type="match status" value="1"/>
</dbReference>
<dbReference type="PANTHER" id="PTHR23135">
    <property type="entry name" value="MUR LIGASE FAMILY MEMBER"/>
    <property type="match status" value="1"/>
</dbReference>
<dbReference type="RefSeq" id="WP_125558964.1">
    <property type="nucleotide sequence ID" value="NZ_RBVX01000026.1"/>
</dbReference>
<evidence type="ECO:0000256" key="18">
    <source>
        <dbReference type="ARBA" id="ARBA00076158"/>
    </source>
</evidence>
<evidence type="ECO:0000256" key="8">
    <source>
        <dbReference type="ARBA" id="ARBA00022842"/>
    </source>
</evidence>
<dbReference type="InterPro" id="IPR035911">
    <property type="entry name" value="MurE/MurF_N"/>
</dbReference>
<feature type="domain" description="Mur ligase N-terminal catalytic" evidence="22">
    <location>
        <begin position="24"/>
        <end position="94"/>
    </location>
</feature>
<keyword evidence="3 20" id="KW-0963">Cytoplasm</keyword>
<feature type="binding site" evidence="20">
    <location>
        <begin position="109"/>
        <end position="115"/>
    </location>
    <ligand>
        <name>ATP</name>
        <dbReference type="ChEBI" id="CHEBI:30616"/>
    </ligand>
</feature>
<dbReference type="GO" id="GO:0009252">
    <property type="term" value="P:peptidoglycan biosynthetic process"/>
    <property type="evidence" value="ECO:0007669"/>
    <property type="project" value="UniProtKB-UniRule"/>
</dbReference>
<keyword evidence="8 20" id="KW-0460">Magnesium</keyword>
<comment type="cofactor">
    <cofactor evidence="20">
        <name>Mg(2+)</name>
        <dbReference type="ChEBI" id="CHEBI:18420"/>
    </cofactor>
</comment>
<gene>
    <name evidence="20" type="primary">murE</name>
    <name evidence="25" type="ORF">D7Z54_21775</name>
</gene>
<dbReference type="GO" id="GO:0005524">
    <property type="term" value="F:ATP binding"/>
    <property type="evidence" value="ECO:0007669"/>
    <property type="project" value="UniProtKB-UniRule"/>
</dbReference>
<keyword evidence="4 20" id="KW-0436">Ligase</keyword>
<dbReference type="SUPFAM" id="SSF53623">
    <property type="entry name" value="MurD-like peptide ligases, catalytic domain"/>
    <property type="match status" value="1"/>
</dbReference>
<evidence type="ECO:0000259" key="23">
    <source>
        <dbReference type="Pfam" id="PF02875"/>
    </source>
</evidence>
<keyword evidence="26" id="KW-1185">Reference proteome</keyword>
<dbReference type="PANTHER" id="PTHR23135:SF4">
    <property type="entry name" value="UDP-N-ACETYLMURAMOYL-L-ALANYL-D-GLUTAMATE--2,6-DIAMINOPIMELATE LIGASE MURE HOMOLOG, CHLOROPLASTIC"/>
    <property type="match status" value="1"/>
</dbReference>
<evidence type="ECO:0000256" key="1">
    <source>
        <dbReference type="ARBA" id="ARBA00004752"/>
    </source>
</evidence>
<dbReference type="Proteomes" id="UP000275076">
    <property type="component" value="Unassembled WGS sequence"/>
</dbReference>
<evidence type="ECO:0000256" key="10">
    <source>
        <dbReference type="ARBA" id="ARBA00022984"/>
    </source>
</evidence>
<dbReference type="GO" id="GO:0005737">
    <property type="term" value="C:cytoplasm"/>
    <property type="evidence" value="ECO:0007669"/>
    <property type="project" value="UniProtKB-SubCell"/>
</dbReference>
<evidence type="ECO:0000313" key="26">
    <source>
        <dbReference type="Proteomes" id="UP000275076"/>
    </source>
</evidence>
<feature type="domain" description="Mur ligase C-terminal" evidence="23">
    <location>
        <begin position="334"/>
        <end position="460"/>
    </location>
</feature>
<dbReference type="Pfam" id="PF02875">
    <property type="entry name" value="Mur_ligase_C"/>
    <property type="match status" value="1"/>
</dbReference>
<dbReference type="Gene3D" id="3.40.1390.10">
    <property type="entry name" value="MurE/MurF, N-terminal domain"/>
    <property type="match status" value="1"/>
</dbReference>
<evidence type="ECO:0000259" key="22">
    <source>
        <dbReference type="Pfam" id="PF01225"/>
    </source>
</evidence>
<dbReference type="AlphaFoldDB" id="A0A3R9P2A8"/>
<dbReference type="GO" id="GO:0071555">
    <property type="term" value="P:cell wall organization"/>
    <property type="evidence" value="ECO:0007669"/>
    <property type="project" value="UniProtKB-KW"/>
</dbReference>
<evidence type="ECO:0000256" key="16">
    <source>
        <dbReference type="ARBA" id="ARBA00072883"/>
    </source>
</evidence>
<dbReference type="GO" id="GO:0008360">
    <property type="term" value="P:regulation of cell shape"/>
    <property type="evidence" value="ECO:0007669"/>
    <property type="project" value="UniProtKB-KW"/>
</dbReference>
<comment type="caution">
    <text evidence="20">Lacks conserved residue(s) required for the propagation of feature annotation.</text>
</comment>
<name>A0A3R9P2A8_9BACI</name>
<evidence type="ECO:0000256" key="7">
    <source>
        <dbReference type="ARBA" id="ARBA00022840"/>
    </source>
</evidence>
<feature type="binding site" evidence="20">
    <location>
        <position position="462"/>
    </location>
    <ligand>
        <name>meso-2,6-diaminopimelate</name>
        <dbReference type="ChEBI" id="CHEBI:57791"/>
    </ligand>
</feature>
<feature type="binding site" evidence="20">
    <location>
        <begin position="407"/>
        <end position="410"/>
    </location>
    <ligand>
        <name>meso-2,6-diaminopimelate</name>
        <dbReference type="ChEBI" id="CHEBI:57791"/>
    </ligand>
</feature>
<feature type="binding site" evidence="20">
    <location>
        <position position="178"/>
    </location>
    <ligand>
        <name>UDP-N-acetyl-alpha-D-muramoyl-L-alanyl-D-glutamate</name>
        <dbReference type="ChEBI" id="CHEBI:83900"/>
    </ligand>
</feature>
<dbReference type="InterPro" id="IPR036565">
    <property type="entry name" value="Mur-like_cat_sf"/>
</dbReference>
<evidence type="ECO:0000256" key="6">
    <source>
        <dbReference type="ARBA" id="ARBA00022741"/>
    </source>
</evidence>
<comment type="caution">
    <text evidence="25">The sequence shown here is derived from an EMBL/GenBank/DDBJ whole genome shotgun (WGS) entry which is preliminary data.</text>
</comment>
<keyword evidence="5 20" id="KW-0132">Cell division</keyword>
<evidence type="ECO:0000256" key="14">
    <source>
        <dbReference type="ARBA" id="ARBA00056782"/>
    </source>
</evidence>
<organism evidence="25 26">
    <name type="scientific">Salibacterium salarium</name>
    <dbReference type="NCBI Taxonomy" id="284579"/>
    <lineage>
        <taxon>Bacteria</taxon>
        <taxon>Bacillati</taxon>
        <taxon>Bacillota</taxon>
        <taxon>Bacilli</taxon>
        <taxon>Bacillales</taxon>
        <taxon>Bacillaceae</taxon>
    </lineage>
</organism>
<feature type="binding site" evidence="20">
    <location>
        <position position="150"/>
    </location>
    <ligand>
        <name>UDP-N-acetyl-alpha-D-muramoyl-L-alanyl-D-glutamate</name>
        <dbReference type="ChEBI" id="CHEBI:83900"/>
    </ligand>
</feature>
<sequence>MKKLHELTSHLLVKEITTTLNPDITSLHMDSRFVETGGLFFCIRGYTVDGHQYANEAEQAGSAAIVTEEQLDVGIPQIIVKDTKRAMAVLANVFYNHPTRSFQLIGVTGTNGKTTTTHLIDAILQENMQKTGLIGTMYTKIGDVESETKNTTPESLPLQQLFTDMALAKVDTCVMEVSSHALDLGRVRGCAFNTAVFTNLTPEHLDYHGTMESYKQAKGLLFAQLGNTYDGTRQTAVLNGDDAAFVDYEKMSAVPVLTYGMNQHCDIQAKNVRITPGGSYFELVTPWGVRNLHLSLVGRFSVYNALAAAAACLAEGLELDTIVTALKEVTGIAGRFEPVDAGQPFAVVVDYAHTADSLKNVLQTIQEMADGDVYVVVGCGGDRDAAKRPEMARVAVHHSSHAIFTSDNPRNENPQHILEQMTAGVQKHESYNVIIDREEAIRSAVEQAKANDIILIAGKGHETYQVIGDQVLDFDDRMKAYNAIKEVIN</sequence>
<evidence type="ECO:0000259" key="24">
    <source>
        <dbReference type="Pfam" id="PF08245"/>
    </source>
</evidence>
<dbReference type="SUPFAM" id="SSF53244">
    <property type="entry name" value="MurD-like peptide ligases, peptide-binding domain"/>
    <property type="match status" value="1"/>
</dbReference>
<dbReference type="GO" id="GO:0008765">
    <property type="term" value="F:UDP-N-acetylmuramoylalanyl-D-glutamate-2,6-diaminopimelate ligase activity"/>
    <property type="evidence" value="ECO:0007669"/>
    <property type="project" value="UniProtKB-UniRule"/>
</dbReference>
<dbReference type="NCBIfam" id="TIGR01085">
    <property type="entry name" value="murE"/>
    <property type="match status" value="1"/>
</dbReference>
<keyword evidence="10 20" id="KW-0573">Peptidoglycan synthesis</keyword>
<dbReference type="HAMAP" id="MF_00208">
    <property type="entry name" value="MurE"/>
    <property type="match status" value="1"/>
</dbReference>
<keyword evidence="6 20" id="KW-0547">Nucleotide-binding</keyword>
<feature type="binding site" evidence="20">
    <location>
        <position position="186"/>
    </location>
    <ligand>
        <name>UDP-N-acetyl-alpha-D-muramoyl-L-alanyl-D-glutamate</name>
        <dbReference type="ChEBI" id="CHEBI:83900"/>
    </ligand>
</feature>
<comment type="similarity">
    <text evidence="2 20">Belongs to the MurCDEF family. MurE subfamily.</text>
</comment>
<dbReference type="NCBIfam" id="NF001126">
    <property type="entry name" value="PRK00139.1-4"/>
    <property type="match status" value="1"/>
</dbReference>
<dbReference type="InterPro" id="IPR000713">
    <property type="entry name" value="Mur_ligase_N"/>
</dbReference>
<comment type="catalytic activity">
    <reaction evidence="13 20">
        <text>UDP-N-acetyl-alpha-D-muramoyl-L-alanyl-D-glutamate + meso-2,6-diaminopimelate + ATP = UDP-N-acetyl-alpha-D-muramoyl-L-alanyl-gamma-D-glutamyl-meso-2,6-diaminopimelate + ADP + phosphate + H(+)</text>
        <dbReference type="Rhea" id="RHEA:23676"/>
        <dbReference type="ChEBI" id="CHEBI:15378"/>
        <dbReference type="ChEBI" id="CHEBI:30616"/>
        <dbReference type="ChEBI" id="CHEBI:43474"/>
        <dbReference type="ChEBI" id="CHEBI:57791"/>
        <dbReference type="ChEBI" id="CHEBI:83900"/>
        <dbReference type="ChEBI" id="CHEBI:83905"/>
        <dbReference type="ChEBI" id="CHEBI:456216"/>
        <dbReference type="EC" id="6.3.2.13"/>
    </reaction>
</comment>
<dbReference type="Gene3D" id="3.40.1190.10">
    <property type="entry name" value="Mur-like, catalytic domain"/>
    <property type="match status" value="1"/>
</dbReference>
<feature type="binding site" evidence="20">
    <location>
        <position position="31"/>
    </location>
    <ligand>
        <name>UDP-N-acetyl-alpha-D-muramoyl-L-alanyl-D-glutamate</name>
        <dbReference type="ChEBI" id="CHEBI:83900"/>
    </ligand>
</feature>
<feature type="modified residue" description="N6-carboxylysine" evidence="20">
    <location>
        <position position="218"/>
    </location>
</feature>
<feature type="binding site" evidence="20">
    <location>
        <position position="458"/>
    </location>
    <ligand>
        <name>meso-2,6-diaminopimelate</name>
        <dbReference type="ChEBI" id="CHEBI:57791"/>
    </ligand>
</feature>
<keyword evidence="11 20" id="KW-0131">Cell cycle</keyword>
<dbReference type="GO" id="GO:0000287">
    <property type="term" value="F:magnesium ion binding"/>
    <property type="evidence" value="ECO:0007669"/>
    <property type="project" value="UniProtKB-UniRule"/>
</dbReference>
<evidence type="ECO:0000256" key="12">
    <source>
        <dbReference type="ARBA" id="ARBA00023316"/>
    </source>
</evidence>
<protein>
    <recommendedName>
        <fullName evidence="16 20">UDP-N-acetylmuramoyl-L-alanyl-D-glutamate--2,6-diaminopimelate ligase</fullName>
        <ecNumber evidence="15 20">6.3.2.13</ecNumber>
    </recommendedName>
    <alternativeName>
        <fullName evidence="17 20">Meso-A2pm-adding enzyme</fullName>
    </alternativeName>
    <alternativeName>
        <fullName evidence="18 20">Meso-diaminopimelate-adding enzyme</fullName>
    </alternativeName>
    <alternativeName>
        <fullName evidence="19 20">UDP-MurNAc-L-Ala-D-Glu:meso-diaminopimelate ligase</fullName>
    </alternativeName>
    <alternativeName>
        <fullName evidence="20">UDP-MurNAc-tripeptide synthetase</fullName>
    </alternativeName>
    <alternativeName>
        <fullName evidence="20">UDP-N-acetylmuramyl-tripeptide synthetase</fullName>
    </alternativeName>
</protein>
<comment type="PTM">
    <text evidence="20">Carboxylation is probably crucial for Mg(2+) binding and, consequently, for the gamma-phosphate positioning of ATP.</text>
</comment>
<keyword evidence="7 20" id="KW-0067">ATP-binding</keyword>
<evidence type="ECO:0000256" key="9">
    <source>
        <dbReference type="ARBA" id="ARBA00022960"/>
    </source>
</evidence>
<evidence type="ECO:0000256" key="5">
    <source>
        <dbReference type="ARBA" id="ARBA00022618"/>
    </source>
</evidence>
<dbReference type="UniPathway" id="UPA00219"/>
<evidence type="ECO:0000256" key="15">
    <source>
        <dbReference type="ARBA" id="ARBA00066633"/>
    </source>
</evidence>
<feature type="domain" description="Mur ligase central" evidence="24">
    <location>
        <begin position="107"/>
        <end position="312"/>
    </location>
</feature>
<evidence type="ECO:0000256" key="2">
    <source>
        <dbReference type="ARBA" id="ARBA00005898"/>
    </source>
</evidence>
<dbReference type="InterPro" id="IPR004101">
    <property type="entry name" value="Mur_ligase_C"/>
</dbReference>
<evidence type="ECO:0000256" key="13">
    <source>
        <dbReference type="ARBA" id="ARBA00050251"/>
    </source>
</evidence>
<dbReference type="GO" id="GO:0051301">
    <property type="term" value="P:cell division"/>
    <property type="evidence" value="ECO:0007669"/>
    <property type="project" value="UniProtKB-KW"/>
</dbReference>
<accession>A0A3R9P2A8</accession>
<dbReference type="FunFam" id="3.90.190.20:FF:000006">
    <property type="entry name" value="UDP-N-acetylmuramoyl-L-alanyl-D-glutamate--2,6-diaminopimelate ligase"/>
    <property type="match status" value="1"/>
</dbReference>
<evidence type="ECO:0000256" key="3">
    <source>
        <dbReference type="ARBA" id="ARBA00022490"/>
    </source>
</evidence>
<evidence type="ECO:0000256" key="21">
    <source>
        <dbReference type="RuleBase" id="RU004135"/>
    </source>
</evidence>
<keyword evidence="9 20" id="KW-0133">Cell shape</keyword>
<evidence type="ECO:0000256" key="11">
    <source>
        <dbReference type="ARBA" id="ARBA00023306"/>
    </source>
</evidence>
<dbReference type="OrthoDB" id="9800958at2"/>